<feature type="chain" id="PRO_5024369783" description="Secreted peptide" evidence="1">
    <location>
        <begin position="24"/>
        <end position="109"/>
    </location>
</feature>
<evidence type="ECO:0008006" key="3">
    <source>
        <dbReference type="Google" id="ProtNLM"/>
    </source>
</evidence>
<protein>
    <recommendedName>
        <fullName evidence="3">Secreted peptide</fullName>
    </recommendedName>
</protein>
<accession>A0A5P9S425</accession>
<evidence type="ECO:0000313" key="2">
    <source>
        <dbReference type="EMBL" id="QFV20520.1"/>
    </source>
</evidence>
<dbReference type="AlphaFoldDB" id="A0A5P9S425"/>
<reference evidence="2" key="1">
    <citation type="journal article" date="2019" name="Transbound. Emerg. Dis.">
        <title>In silico identification of immunotherapeutic and diagnostic targets in the glycosylphosphatidylinositol metabolism of the coccidian Sarcocystis aucheniae.</title>
        <authorList>
            <person name="Decker C."/>
            <person name="Wieser S.N."/>
            <person name="Soria M."/>
            <person name="de Alba P."/>
            <person name="Florin-Christensen M."/>
            <person name="Schnittger L."/>
        </authorList>
    </citation>
    <scope>NUCLEOTIDE SEQUENCE</scope>
    <source>
        <strain evidence="2">T1</strain>
    </source>
</reference>
<dbReference type="EMBL" id="MK825586">
    <property type="protein sequence ID" value="QFV20520.1"/>
    <property type="molecule type" value="mRNA"/>
</dbReference>
<feature type="signal peptide" evidence="1">
    <location>
        <begin position="1"/>
        <end position="23"/>
    </location>
</feature>
<name>A0A5P9S425_9APIC</name>
<organism evidence="2">
    <name type="scientific">Sarcocystis aucheniae</name>
    <dbReference type="NCBI Taxonomy" id="65407"/>
    <lineage>
        <taxon>Eukaryota</taxon>
        <taxon>Sar</taxon>
        <taxon>Alveolata</taxon>
        <taxon>Apicomplexa</taxon>
        <taxon>Conoidasida</taxon>
        <taxon>Coccidia</taxon>
        <taxon>Eucoccidiorida</taxon>
        <taxon>Eimeriorina</taxon>
        <taxon>Sarcocystidae</taxon>
        <taxon>Sarcocystis</taxon>
    </lineage>
</organism>
<proteinExistence type="evidence at transcript level"/>
<sequence>MQLSIRGLLMLQFLLMSASSSSGVSTPLPFQSSSSRGLPFYPGVDRRDSSSSVLYSFLKRRGCHRLCCSIIFSTSSCPGSSGSSSRRDCFFLLLLLLFVLSLKLNYSIC</sequence>
<evidence type="ECO:0000256" key="1">
    <source>
        <dbReference type="SAM" id="SignalP"/>
    </source>
</evidence>
<keyword evidence="1" id="KW-0732">Signal</keyword>